<dbReference type="PANTHER" id="PTHR22935">
    <property type="entry name" value="PENICILLIN-BINDING PROTEIN"/>
    <property type="match status" value="1"/>
</dbReference>
<dbReference type="AlphaFoldDB" id="A0A9P9Y703"/>
<dbReference type="OrthoDB" id="10250282at2759"/>
<dbReference type="SUPFAM" id="SSF56601">
    <property type="entry name" value="beta-lactamase/transpeptidase-like"/>
    <property type="match status" value="1"/>
</dbReference>
<evidence type="ECO:0000259" key="1">
    <source>
        <dbReference type="Pfam" id="PF00144"/>
    </source>
</evidence>
<dbReference type="EMBL" id="JAGIXG020000004">
    <property type="protein sequence ID" value="KAI6784647.1"/>
    <property type="molecule type" value="Genomic_DNA"/>
</dbReference>
<reference evidence="3" key="2">
    <citation type="submission" date="2022-07" db="EMBL/GenBank/DDBJ databases">
        <authorList>
            <person name="Goncalves M.F.M."/>
            <person name="Hilario S."/>
            <person name="Van De Peer Y."/>
            <person name="Esteves A.C."/>
            <person name="Alves A."/>
        </authorList>
    </citation>
    <scope>NUCLEOTIDE SEQUENCE</scope>
    <source>
        <strain evidence="3">MUM 19.33</strain>
    </source>
</reference>
<dbReference type="InterPro" id="IPR012338">
    <property type="entry name" value="Beta-lactam/transpept-like"/>
</dbReference>
<accession>A0A9P9Y703</accession>
<dbReference type="GeneID" id="75833170"/>
<dbReference type="Proteomes" id="UP001055219">
    <property type="component" value="Unassembled WGS sequence"/>
</dbReference>
<name>A0A9P9Y703_9HYPO</name>
<dbReference type="RefSeq" id="XP_051365503.1">
    <property type="nucleotide sequence ID" value="XM_051503146.1"/>
</dbReference>
<evidence type="ECO:0000313" key="4">
    <source>
        <dbReference type="Proteomes" id="UP001055219"/>
    </source>
</evidence>
<dbReference type="Gene3D" id="3.40.710.10">
    <property type="entry name" value="DD-peptidase/beta-lactamase superfamily"/>
    <property type="match status" value="1"/>
</dbReference>
<evidence type="ECO:0000313" key="3">
    <source>
        <dbReference type="EMBL" id="KAI6784647.1"/>
    </source>
</evidence>
<feature type="domain" description="Beta-lactamase-like ARB-00930-like C-terminal" evidence="2">
    <location>
        <begin position="431"/>
        <end position="581"/>
    </location>
</feature>
<reference evidence="3" key="1">
    <citation type="journal article" date="2021" name="J Fungi (Basel)">
        <title>Genomic and Metabolomic Analyses of the Marine Fungus Emericellopsis cladophorae: Insights into Saltwater Adaptability Mechanisms and Its Biosynthetic Potential.</title>
        <authorList>
            <person name="Goncalves M.F.M."/>
            <person name="Hilario S."/>
            <person name="Van de Peer Y."/>
            <person name="Esteves A.C."/>
            <person name="Alves A."/>
        </authorList>
    </citation>
    <scope>NUCLEOTIDE SEQUENCE</scope>
    <source>
        <strain evidence="3">MUM 19.33</strain>
    </source>
</reference>
<evidence type="ECO:0008006" key="5">
    <source>
        <dbReference type="Google" id="ProtNLM"/>
    </source>
</evidence>
<comment type="caution">
    <text evidence="3">The sequence shown here is derived from an EMBL/GenBank/DDBJ whole genome shotgun (WGS) entry which is preliminary data.</text>
</comment>
<keyword evidence="4" id="KW-1185">Reference proteome</keyword>
<dbReference type="InterPro" id="IPR001466">
    <property type="entry name" value="Beta-lactam-related"/>
</dbReference>
<proteinExistence type="predicted"/>
<dbReference type="InterPro" id="IPR058664">
    <property type="entry name" value="ARB_00930-like_C"/>
</dbReference>
<sequence length="583" mass="61920">MKPEFFSVLGALATLSGQTIVAPEAGLAGPSFPAPSVLRGSKALTSAITDFDGLVADSPIVQANETAWAVAVFSTHDDEPLYERYFTPEYDVGVPEVDRSSVFRIASVSKVFSVWTFLAEVGDERFNDPITKYVPELVSAQNNCASSKTVYDDIDHVRWHEVTLGQLASHLAGIPRDPAQGDMSAELAPEQAMALGFPTLPDSDIPTCGVTGLLRACTRKEMISLLLKQHPIFSTGHAPAYSNVAYALLGFAQEAITGTPVSNAITTNILAALNMTSSSFETAPASGGVIPGDASAVGWDWDLGTINPAGSMYCSTGDMVKAGQAILGSKTTTPAQTRRWLKPMSQTGVLGSAVGAPWEIRHLNVGGRLSQLYTKQGDTGGYRAAFVLSPEHDLGAVIFSAGPLASNSAAVRETLMNAVGKVFLPMAEEQARIEARENFAGVYTDEATNSSLTIHVDEITTGLQVSGFTSRGVEIIGPQSPFIPIYGAGQSARLFPSTLRTVRTTEDGTGTYTSRLGFRASFFNVTGGASDVQDPGLMQWTSLGAPAYGERTLDDWVVEMGEDGRARAVDVRMMRLKLGREGA</sequence>
<evidence type="ECO:0000259" key="2">
    <source>
        <dbReference type="Pfam" id="PF26335"/>
    </source>
</evidence>
<feature type="domain" description="Beta-lactamase-related" evidence="1">
    <location>
        <begin position="70"/>
        <end position="416"/>
    </location>
</feature>
<gene>
    <name evidence="3" type="ORF">J7T54_006693</name>
</gene>
<protein>
    <recommendedName>
        <fullName evidence="5">Beta-lactamase-related domain-containing protein</fullName>
    </recommendedName>
</protein>
<dbReference type="InterPro" id="IPR051478">
    <property type="entry name" value="Beta-lactamase-like_AB/R"/>
</dbReference>
<dbReference type="PANTHER" id="PTHR22935:SF97">
    <property type="entry name" value="BETA-LACTAMASE-RELATED DOMAIN-CONTAINING PROTEIN"/>
    <property type="match status" value="1"/>
</dbReference>
<organism evidence="3 4">
    <name type="scientific">Emericellopsis cladophorae</name>
    <dbReference type="NCBI Taxonomy" id="2686198"/>
    <lineage>
        <taxon>Eukaryota</taxon>
        <taxon>Fungi</taxon>
        <taxon>Dikarya</taxon>
        <taxon>Ascomycota</taxon>
        <taxon>Pezizomycotina</taxon>
        <taxon>Sordariomycetes</taxon>
        <taxon>Hypocreomycetidae</taxon>
        <taxon>Hypocreales</taxon>
        <taxon>Bionectriaceae</taxon>
        <taxon>Emericellopsis</taxon>
    </lineage>
</organism>
<dbReference type="Pfam" id="PF00144">
    <property type="entry name" value="Beta-lactamase"/>
    <property type="match status" value="1"/>
</dbReference>
<dbReference type="Pfam" id="PF26335">
    <property type="entry name" value="ARB_00930_C"/>
    <property type="match status" value="1"/>
</dbReference>